<sequence>MKLQTDRLNFRQVSTDDINNIHELHSLPETDKFNTLGIPETIQETEGIIKEWLVEQNAKPQISYVFCLDLVDTNKFIGLIALNIGKPNYKTAEVWYKIHLDYWGQGYATEALIKLLDFSFNELKLHRIEAGCAVENIASSRVLEKVGLIKEGMKRKKLPIRGEWKDNYFYAILDEDFYSSK</sequence>
<dbReference type="PANTHER" id="PTHR43792:SF8">
    <property type="entry name" value="[RIBOSOMAL PROTEIN US5]-ALANINE N-ACETYLTRANSFERASE"/>
    <property type="match status" value="1"/>
</dbReference>
<dbReference type="Gene3D" id="3.40.630.30">
    <property type="match status" value="1"/>
</dbReference>
<evidence type="ECO:0000259" key="4">
    <source>
        <dbReference type="PROSITE" id="PS51186"/>
    </source>
</evidence>
<dbReference type="GO" id="GO:0016747">
    <property type="term" value="F:acyltransferase activity, transferring groups other than amino-acyl groups"/>
    <property type="evidence" value="ECO:0007669"/>
    <property type="project" value="InterPro"/>
</dbReference>
<keyword evidence="1 5" id="KW-0808">Transferase</keyword>
<proteinExistence type="inferred from homology"/>
<dbReference type="PANTHER" id="PTHR43792">
    <property type="entry name" value="GNAT FAMILY, PUTATIVE (AFU_ORTHOLOGUE AFUA_3G00765)-RELATED-RELATED"/>
    <property type="match status" value="1"/>
</dbReference>
<dbReference type="AlphaFoldDB" id="A0A1V9G5I9"/>
<evidence type="ECO:0000256" key="2">
    <source>
        <dbReference type="ARBA" id="ARBA00023315"/>
    </source>
</evidence>
<evidence type="ECO:0000256" key="1">
    <source>
        <dbReference type="ARBA" id="ARBA00022679"/>
    </source>
</evidence>
<dbReference type="Pfam" id="PF13302">
    <property type="entry name" value="Acetyltransf_3"/>
    <property type="match status" value="1"/>
</dbReference>
<evidence type="ECO:0000313" key="6">
    <source>
        <dbReference type="Proteomes" id="UP000192796"/>
    </source>
</evidence>
<keyword evidence="2" id="KW-0012">Acyltransferase</keyword>
<evidence type="ECO:0000256" key="3">
    <source>
        <dbReference type="ARBA" id="ARBA00038502"/>
    </source>
</evidence>
<protein>
    <submittedName>
        <fullName evidence="5">GNAT family acetyltransferase</fullName>
    </submittedName>
</protein>
<dbReference type="STRING" id="1703345.A3860_14925"/>
<comment type="similarity">
    <text evidence="3">Belongs to the acetyltransferase family. RimJ subfamily.</text>
</comment>
<dbReference type="Proteomes" id="UP000192796">
    <property type="component" value="Unassembled WGS sequence"/>
</dbReference>
<reference evidence="5 6" key="1">
    <citation type="submission" date="2016-03" db="EMBL/GenBank/DDBJ databases">
        <title>Niastella vici sp. nov., isolated from farmland soil.</title>
        <authorList>
            <person name="Chen L."/>
            <person name="Wang D."/>
            <person name="Yang S."/>
            <person name="Wang G."/>
        </authorList>
    </citation>
    <scope>NUCLEOTIDE SEQUENCE [LARGE SCALE GENOMIC DNA]</scope>
    <source>
        <strain evidence="5 6">DJ57</strain>
    </source>
</reference>
<gene>
    <name evidence="5" type="ORF">A3860_14925</name>
</gene>
<comment type="caution">
    <text evidence="5">The sequence shown here is derived from an EMBL/GenBank/DDBJ whole genome shotgun (WGS) entry which is preliminary data.</text>
</comment>
<dbReference type="InterPro" id="IPR016181">
    <property type="entry name" value="Acyl_CoA_acyltransferase"/>
</dbReference>
<evidence type="ECO:0000313" key="5">
    <source>
        <dbReference type="EMBL" id="OQP65883.1"/>
    </source>
</evidence>
<accession>A0A1V9G5I9</accession>
<dbReference type="RefSeq" id="WP_081145728.1">
    <property type="nucleotide sequence ID" value="NZ_LVYD01000013.1"/>
</dbReference>
<dbReference type="PROSITE" id="PS51186">
    <property type="entry name" value="GNAT"/>
    <property type="match status" value="1"/>
</dbReference>
<organism evidence="5 6">
    <name type="scientific">Niastella vici</name>
    <dbReference type="NCBI Taxonomy" id="1703345"/>
    <lineage>
        <taxon>Bacteria</taxon>
        <taxon>Pseudomonadati</taxon>
        <taxon>Bacteroidota</taxon>
        <taxon>Chitinophagia</taxon>
        <taxon>Chitinophagales</taxon>
        <taxon>Chitinophagaceae</taxon>
        <taxon>Niastella</taxon>
    </lineage>
</organism>
<feature type="domain" description="N-acetyltransferase" evidence="4">
    <location>
        <begin position="8"/>
        <end position="175"/>
    </location>
</feature>
<dbReference type="InterPro" id="IPR000182">
    <property type="entry name" value="GNAT_dom"/>
</dbReference>
<dbReference type="EMBL" id="LVYD01000013">
    <property type="protein sequence ID" value="OQP65883.1"/>
    <property type="molecule type" value="Genomic_DNA"/>
</dbReference>
<dbReference type="InterPro" id="IPR051531">
    <property type="entry name" value="N-acetyltransferase"/>
</dbReference>
<name>A0A1V9G5I9_9BACT</name>
<dbReference type="OrthoDB" id="9811523at2"/>
<keyword evidence="6" id="KW-1185">Reference proteome</keyword>
<dbReference type="SUPFAM" id="SSF55729">
    <property type="entry name" value="Acyl-CoA N-acyltransferases (Nat)"/>
    <property type="match status" value="1"/>
</dbReference>